<feature type="compositionally biased region" description="Polar residues" evidence="1">
    <location>
        <begin position="14"/>
        <end position="28"/>
    </location>
</feature>
<feature type="compositionally biased region" description="Low complexity" evidence="1">
    <location>
        <begin position="88"/>
        <end position="100"/>
    </location>
</feature>
<dbReference type="EMBL" id="RXGB01005265">
    <property type="protein sequence ID" value="TMW88207.1"/>
    <property type="molecule type" value="Genomic_DNA"/>
</dbReference>
<evidence type="ECO:0000256" key="1">
    <source>
        <dbReference type="SAM" id="MobiDB-lite"/>
    </source>
</evidence>
<proteinExistence type="predicted"/>
<protein>
    <submittedName>
        <fullName evidence="2">Uncharacterized protein</fullName>
    </submittedName>
</protein>
<accession>A0A6N2B024</accession>
<organism evidence="2">
    <name type="scientific">Solanum chilense</name>
    <name type="common">Tomato</name>
    <name type="synonym">Lycopersicon chilense</name>
    <dbReference type="NCBI Taxonomy" id="4083"/>
    <lineage>
        <taxon>Eukaryota</taxon>
        <taxon>Viridiplantae</taxon>
        <taxon>Streptophyta</taxon>
        <taxon>Embryophyta</taxon>
        <taxon>Tracheophyta</taxon>
        <taxon>Spermatophyta</taxon>
        <taxon>Magnoliopsida</taxon>
        <taxon>eudicotyledons</taxon>
        <taxon>Gunneridae</taxon>
        <taxon>Pentapetalae</taxon>
        <taxon>asterids</taxon>
        <taxon>lamiids</taxon>
        <taxon>Solanales</taxon>
        <taxon>Solanaceae</taxon>
        <taxon>Solanoideae</taxon>
        <taxon>Solaneae</taxon>
        <taxon>Solanum</taxon>
        <taxon>Solanum subgen. Lycopersicon</taxon>
    </lineage>
</organism>
<reference evidence="2" key="1">
    <citation type="submission" date="2019-05" db="EMBL/GenBank/DDBJ databases">
        <title>The de novo reference genome and transcriptome assemblies of the wild tomato species Solanum chilense.</title>
        <authorList>
            <person name="Stam R."/>
            <person name="Nosenko T."/>
            <person name="Hoerger A.C."/>
            <person name="Stephan W."/>
            <person name="Seidel M.A."/>
            <person name="Kuhn J.M.M."/>
            <person name="Haberer G."/>
            <person name="Tellier A."/>
        </authorList>
    </citation>
    <scope>NUCLEOTIDE SEQUENCE</scope>
    <source>
        <tissue evidence="2">Mature leaves</tissue>
    </source>
</reference>
<sequence length="100" mass="11035">METRRSSLRLPWSQDESPIQPSTQSNAKTTTTTTTLTCETQIPSQPSNINSISRNSPYQVTTRPKIGQRPPFRPALSPKNRASRKKSQSPSPSQPLVSTA</sequence>
<feature type="region of interest" description="Disordered" evidence="1">
    <location>
        <begin position="1"/>
        <end position="100"/>
    </location>
</feature>
<feature type="compositionally biased region" description="Low complexity" evidence="1">
    <location>
        <begin position="29"/>
        <end position="57"/>
    </location>
</feature>
<dbReference type="AlphaFoldDB" id="A0A6N2B024"/>
<comment type="caution">
    <text evidence="2">The sequence shown here is derived from an EMBL/GenBank/DDBJ whole genome shotgun (WGS) entry which is preliminary data.</text>
</comment>
<name>A0A6N2B024_SOLCI</name>
<evidence type="ECO:0000313" key="2">
    <source>
        <dbReference type="EMBL" id="TMW88207.1"/>
    </source>
</evidence>
<gene>
    <name evidence="2" type="ORF">EJD97_018906</name>
</gene>